<dbReference type="InterPro" id="IPR013517">
    <property type="entry name" value="FG-GAP"/>
</dbReference>
<dbReference type="Pfam" id="PF14312">
    <property type="entry name" value="FG-GAP_2"/>
    <property type="match status" value="3"/>
</dbReference>
<dbReference type="Gene3D" id="2.60.40.10">
    <property type="entry name" value="Immunoglobulins"/>
    <property type="match status" value="1"/>
</dbReference>
<gene>
    <name evidence="6" type="ORF">AAIA72_09595</name>
</gene>
<dbReference type="PANTHER" id="PTHR36220:SF1">
    <property type="entry name" value="GAMMA TUBULIN COMPLEX COMPONENT C-TERMINAL DOMAIN-CONTAINING PROTEIN"/>
    <property type="match status" value="1"/>
</dbReference>
<keyword evidence="1 5" id="KW-0732">Signal</keyword>
<dbReference type="KEGG" id="tcd:AAIA72_09595"/>
<evidence type="ECO:0000256" key="1">
    <source>
        <dbReference type="ARBA" id="ARBA00022729"/>
    </source>
</evidence>
<dbReference type="EMBL" id="CP154858">
    <property type="protein sequence ID" value="XDT71063.1"/>
    <property type="molecule type" value="Genomic_DNA"/>
</dbReference>
<dbReference type="SMART" id="SM00191">
    <property type="entry name" value="Int_alpha"/>
    <property type="match status" value="6"/>
</dbReference>
<evidence type="ECO:0000256" key="5">
    <source>
        <dbReference type="SAM" id="SignalP"/>
    </source>
</evidence>
<feature type="chain" id="PRO_5044257011" evidence="5">
    <location>
        <begin position="24"/>
        <end position="588"/>
    </location>
</feature>
<reference evidence="6" key="1">
    <citation type="submission" date="2024-05" db="EMBL/GenBank/DDBJ databases">
        <title>Genome sequencing of novel strain.</title>
        <authorList>
            <person name="Ganbat D."/>
            <person name="Ganbat S."/>
            <person name="Lee S.-J."/>
        </authorList>
    </citation>
    <scope>NUCLEOTIDE SEQUENCE</scope>
    <source>
        <strain evidence="6">SMD15-11</strain>
    </source>
</reference>
<evidence type="ECO:0000256" key="3">
    <source>
        <dbReference type="ARBA" id="ARBA00023180"/>
    </source>
</evidence>
<accession>A0AB39URS8</accession>
<dbReference type="InterPro" id="IPR028994">
    <property type="entry name" value="Integrin_alpha_N"/>
</dbReference>
<keyword evidence="3" id="KW-0325">Glycoprotein</keyword>
<name>A0AB39URS8_9GAMM</name>
<dbReference type="InterPro" id="IPR013783">
    <property type="entry name" value="Ig-like_fold"/>
</dbReference>
<evidence type="ECO:0000313" key="6">
    <source>
        <dbReference type="EMBL" id="XDT71063.1"/>
    </source>
</evidence>
<evidence type="ECO:0000256" key="4">
    <source>
        <dbReference type="SAM" id="MobiDB-lite"/>
    </source>
</evidence>
<protein>
    <submittedName>
        <fullName evidence="6">FG-GAP repeat protein</fullName>
    </submittedName>
</protein>
<feature type="region of interest" description="Disordered" evidence="4">
    <location>
        <begin position="484"/>
        <end position="507"/>
    </location>
</feature>
<dbReference type="Gene3D" id="2.130.10.130">
    <property type="entry name" value="Integrin alpha, N-terminal"/>
    <property type="match status" value="3"/>
</dbReference>
<keyword evidence="2" id="KW-0677">Repeat</keyword>
<evidence type="ECO:0000256" key="2">
    <source>
        <dbReference type="ARBA" id="ARBA00022737"/>
    </source>
</evidence>
<dbReference type="InterPro" id="IPR011043">
    <property type="entry name" value="Gal_Oxase/kelch_b-propeller"/>
</dbReference>
<dbReference type="PROSITE" id="PS51257">
    <property type="entry name" value="PROKAR_LIPOPROTEIN"/>
    <property type="match status" value="1"/>
</dbReference>
<feature type="signal peptide" evidence="5">
    <location>
        <begin position="1"/>
        <end position="23"/>
    </location>
</feature>
<dbReference type="InterPro" id="IPR013519">
    <property type="entry name" value="Int_alpha_beta-p"/>
</dbReference>
<organism evidence="6">
    <name type="scientific">Thermohahella caldifontis</name>
    <dbReference type="NCBI Taxonomy" id="3142973"/>
    <lineage>
        <taxon>Bacteria</taxon>
        <taxon>Pseudomonadati</taxon>
        <taxon>Pseudomonadota</taxon>
        <taxon>Gammaproteobacteria</taxon>
        <taxon>Oceanospirillales</taxon>
        <taxon>Hahellaceae</taxon>
        <taxon>Thermohahella</taxon>
    </lineage>
</organism>
<dbReference type="SUPFAM" id="SSF50965">
    <property type="entry name" value="Galactose oxidase, central domain"/>
    <property type="match status" value="2"/>
</dbReference>
<proteinExistence type="predicted"/>
<feature type="region of interest" description="Disordered" evidence="4">
    <location>
        <begin position="562"/>
        <end position="582"/>
    </location>
</feature>
<sequence>MWKRIKKPAAVALLMTASLSGCGGGGGSGGSGDSESSQRIPSAPELALQLQAGKTFHLTWNDVQGETEYRLFEDPDGASGFGLVATLDAGTTAYQHEVFLPERQQARYMLQACNGLGCSDSPEIGVDGNLAGAIGYLKAMQPEAYARFGSAVSVSEAGDTLAVGAYSESGGEGRVHVFVRSGKSWTHQATLSASNAEPSDWFGAKVALSGDGNTLAVAASLEDSAATGINGDQSDNSADRAGAVYVFQRTGTTWAQEAYLKSADSDPLDLFGFDLALSYNGEILAVGVEREDSNATGINGDATNNDLTDSGAVYVFARDSGVWTQQAYIKPAEAQQGLFGHALALDKTGETLAVGGYSDFVRTSAGDLILAAGQVYVFRRDGVTWSQSALITASNPDNSDWFGWSVALSGDGATLAAGAIFEDSTATGVGGDGNDNSAPNSGAVYVFSRQDDGTWVQEAYVKASNTDADDEFGRSVALDTDGNTLVVGTSSEDGAASGLGGDQSDNSAPDAGAVYVFRRSQGSWSQLAYVKAPAPDENDRFGLDGSVGISGAGDMLVVGATGESGAGPGLEGNPEDNSLTKSGAVFVY</sequence>
<dbReference type="PANTHER" id="PTHR36220">
    <property type="entry name" value="UNNAMED PRODUCT"/>
    <property type="match status" value="1"/>
</dbReference>
<dbReference type="RefSeq" id="WP_369600102.1">
    <property type="nucleotide sequence ID" value="NZ_CP154858.1"/>
</dbReference>
<dbReference type="AlphaFoldDB" id="A0AB39URS8"/>